<dbReference type="EMBL" id="UZAJ01016565">
    <property type="protein sequence ID" value="VDO76655.1"/>
    <property type="molecule type" value="Genomic_DNA"/>
</dbReference>
<proteinExistence type="predicted"/>
<dbReference type="WBParaSite" id="OFLC_0001145901-mRNA-1">
    <property type="protein sequence ID" value="OFLC_0001145901-mRNA-1"/>
    <property type="gene ID" value="OFLC_0001145901"/>
</dbReference>
<protein>
    <submittedName>
        <fullName evidence="1 3">Uncharacterized protein</fullName>
    </submittedName>
</protein>
<keyword evidence="2" id="KW-1185">Reference proteome</keyword>
<dbReference type="AlphaFoldDB" id="A0A183HVE7"/>
<dbReference type="Proteomes" id="UP000267606">
    <property type="component" value="Unassembled WGS sequence"/>
</dbReference>
<sequence>MGRNVVLADDIALEDGEIQDDDDDLNNIRRNNDG</sequence>
<evidence type="ECO:0000313" key="2">
    <source>
        <dbReference type="Proteomes" id="UP000267606"/>
    </source>
</evidence>
<accession>A0A183HVE7</accession>
<reference evidence="1 2" key="2">
    <citation type="submission" date="2018-11" db="EMBL/GenBank/DDBJ databases">
        <authorList>
            <consortium name="Pathogen Informatics"/>
        </authorList>
    </citation>
    <scope>NUCLEOTIDE SEQUENCE [LARGE SCALE GENOMIC DNA]</scope>
</reference>
<organism evidence="3">
    <name type="scientific">Onchocerca flexuosa</name>
    <dbReference type="NCBI Taxonomy" id="387005"/>
    <lineage>
        <taxon>Eukaryota</taxon>
        <taxon>Metazoa</taxon>
        <taxon>Ecdysozoa</taxon>
        <taxon>Nematoda</taxon>
        <taxon>Chromadorea</taxon>
        <taxon>Rhabditida</taxon>
        <taxon>Spirurina</taxon>
        <taxon>Spiruromorpha</taxon>
        <taxon>Filarioidea</taxon>
        <taxon>Onchocercidae</taxon>
        <taxon>Onchocerca</taxon>
    </lineage>
</organism>
<evidence type="ECO:0000313" key="1">
    <source>
        <dbReference type="EMBL" id="VDO76655.1"/>
    </source>
</evidence>
<name>A0A183HVE7_9BILA</name>
<evidence type="ECO:0000313" key="3">
    <source>
        <dbReference type="WBParaSite" id="OFLC_0001145901-mRNA-1"/>
    </source>
</evidence>
<gene>
    <name evidence="1" type="ORF">OFLC_LOCUS11463</name>
</gene>
<reference evidence="3" key="1">
    <citation type="submission" date="2016-06" db="UniProtKB">
        <authorList>
            <consortium name="WormBaseParasite"/>
        </authorList>
    </citation>
    <scope>IDENTIFICATION</scope>
</reference>